<reference evidence="6" key="2">
    <citation type="submission" date="2019-02" db="EMBL/GenBank/DDBJ databases">
        <title>Opniocepnalus argus Var Kimnra genome.</title>
        <authorList>
            <person name="Zhou C."/>
            <person name="Xiao S."/>
        </authorList>
    </citation>
    <scope>NUCLEOTIDE SEQUENCE [LARGE SCALE GENOMIC DNA]</scope>
</reference>
<proteinExistence type="predicted"/>
<dbReference type="Pfam" id="PF00059">
    <property type="entry name" value="Lectin_C"/>
    <property type="match status" value="1"/>
</dbReference>
<dbReference type="AlphaFoldDB" id="A0A6G1PX09"/>
<dbReference type="PANTHER" id="PTHR22803">
    <property type="entry name" value="MANNOSE, PHOSPHOLIPASE, LECTIN RECEPTOR RELATED"/>
    <property type="match status" value="1"/>
</dbReference>
<dbReference type="CDD" id="cd03590">
    <property type="entry name" value="CLECT_DC-SIGN_like"/>
    <property type="match status" value="1"/>
</dbReference>
<dbReference type="InterPro" id="IPR018378">
    <property type="entry name" value="C-type_lectin_CS"/>
</dbReference>
<evidence type="ECO:0000256" key="1">
    <source>
        <dbReference type="ARBA" id="ARBA00022734"/>
    </source>
</evidence>
<evidence type="ECO:0000256" key="3">
    <source>
        <dbReference type="SAM" id="Coils"/>
    </source>
</evidence>
<dbReference type="InterPro" id="IPR016187">
    <property type="entry name" value="CTDL_fold"/>
</dbReference>
<dbReference type="PROSITE" id="PS00615">
    <property type="entry name" value="C_TYPE_LECTIN_1"/>
    <property type="match status" value="1"/>
</dbReference>
<keyword evidence="2" id="KW-1015">Disulfide bond</keyword>
<dbReference type="InterPro" id="IPR016186">
    <property type="entry name" value="C-type_lectin-like/link_sf"/>
</dbReference>
<evidence type="ECO:0000259" key="4">
    <source>
        <dbReference type="PROSITE" id="PS50041"/>
    </source>
</evidence>
<accession>A0A6G1PX09</accession>
<dbReference type="SUPFAM" id="SSF56436">
    <property type="entry name" value="C-type lectin-like"/>
    <property type="match status" value="1"/>
</dbReference>
<dbReference type="PROSITE" id="PS50041">
    <property type="entry name" value="C_TYPE_LECTIN_2"/>
    <property type="match status" value="1"/>
</dbReference>
<gene>
    <name evidence="5" type="ORF">EXN66_Car010194</name>
</gene>
<dbReference type="SMART" id="SM00034">
    <property type="entry name" value="CLECT"/>
    <property type="match status" value="1"/>
</dbReference>
<keyword evidence="1 5" id="KW-0430">Lectin</keyword>
<dbReference type="Gene3D" id="3.10.100.10">
    <property type="entry name" value="Mannose-Binding Protein A, subunit A"/>
    <property type="match status" value="1"/>
</dbReference>
<dbReference type="EMBL" id="CM015721">
    <property type="protein sequence ID" value="KAF3694518.1"/>
    <property type="molecule type" value="Genomic_DNA"/>
</dbReference>
<sequence>MQYINVKNKNVKMSQTGPRSSDRRFYRAVVLCLGLLSVFLLVGFALSLHYHNLDPGSAADFAVMKDNLTQCLQASDKKLSDVSEERNRLNARLSSLTAERDQLNSRLSSLTAERDQLNIRLTDMTKELNRLQKNACPAGWSMFNLSCYFVSHKSASWEEGREDCKDREADLVVIDNAEEQTFISDFITAGAWIWIGLTDSEEEGTWKWVDGSSLTLSEWAPTQPDNGGGDIEFGEEDCAHFYSGSETRNNWNDLSCNDSVSWICEKKAQQ</sequence>
<dbReference type="InterPro" id="IPR033989">
    <property type="entry name" value="CD209-like_CTLD"/>
</dbReference>
<dbReference type="InterPro" id="IPR001304">
    <property type="entry name" value="C-type_lectin-like"/>
</dbReference>
<keyword evidence="3" id="KW-0175">Coiled coil</keyword>
<reference evidence="5 6" key="1">
    <citation type="submission" date="2019-02" db="EMBL/GenBank/DDBJ databases">
        <title>Opniocepnalus argus genome.</title>
        <authorList>
            <person name="Zhou C."/>
            <person name="Xiao S."/>
        </authorList>
    </citation>
    <scope>NUCLEOTIDE SEQUENCE [LARGE SCALE GENOMIC DNA]</scope>
    <source>
        <strain evidence="5">OARG1902GOOAL</strain>
        <tissue evidence="5">Muscle</tissue>
    </source>
</reference>
<feature type="domain" description="C-type lectin" evidence="4">
    <location>
        <begin position="143"/>
        <end position="265"/>
    </location>
</feature>
<dbReference type="GO" id="GO:0030246">
    <property type="term" value="F:carbohydrate binding"/>
    <property type="evidence" value="ECO:0007669"/>
    <property type="project" value="UniProtKB-KW"/>
</dbReference>
<dbReference type="Proteomes" id="UP000503349">
    <property type="component" value="Chromosome 10"/>
</dbReference>
<evidence type="ECO:0000313" key="5">
    <source>
        <dbReference type="EMBL" id="KAF3694518.1"/>
    </source>
</evidence>
<protein>
    <submittedName>
        <fullName evidence="5">C-type lectin domain family 10 member A C-type lectin superfamily member 14 Macrophage lectin 2</fullName>
    </submittedName>
</protein>
<dbReference type="InterPro" id="IPR050111">
    <property type="entry name" value="C-type_lectin/snaclec_domain"/>
</dbReference>
<name>A0A6G1PX09_CHAAH</name>
<feature type="coiled-coil region" evidence="3">
    <location>
        <begin position="72"/>
        <end position="134"/>
    </location>
</feature>
<evidence type="ECO:0000313" key="6">
    <source>
        <dbReference type="Proteomes" id="UP000503349"/>
    </source>
</evidence>
<dbReference type="Gene3D" id="1.20.5.400">
    <property type="match status" value="1"/>
</dbReference>
<organism evidence="5 6">
    <name type="scientific">Channa argus</name>
    <name type="common">Northern snakehead</name>
    <name type="synonym">Ophicephalus argus</name>
    <dbReference type="NCBI Taxonomy" id="215402"/>
    <lineage>
        <taxon>Eukaryota</taxon>
        <taxon>Metazoa</taxon>
        <taxon>Chordata</taxon>
        <taxon>Craniata</taxon>
        <taxon>Vertebrata</taxon>
        <taxon>Euteleostomi</taxon>
        <taxon>Actinopterygii</taxon>
        <taxon>Neopterygii</taxon>
        <taxon>Teleostei</taxon>
        <taxon>Neoteleostei</taxon>
        <taxon>Acanthomorphata</taxon>
        <taxon>Anabantaria</taxon>
        <taxon>Anabantiformes</taxon>
        <taxon>Channoidei</taxon>
        <taxon>Channidae</taxon>
        <taxon>Channa</taxon>
    </lineage>
</organism>
<evidence type="ECO:0000256" key="2">
    <source>
        <dbReference type="ARBA" id="ARBA00023157"/>
    </source>
</evidence>
<keyword evidence="6" id="KW-1185">Reference proteome</keyword>